<feature type="region of interest" description="Disordered" evidence="1">
    <location>
        <begin position="257"/>
        <end position="313"/>
    </location>
</feature>
<accession>A0ABT1ILP9</accession>
<dbReference type="InterPro" id="IPR009776">
    <property type="entry name" value="Spore_0_M"/>
</dbReference>
<gene>
    <name evidence="2" type="ORF">LV75_006107</name>
</gene>
<evidence type="ECO:0000313" key="3">
    <source>
        <dbReference type="Proteomes" id="UP001205185"/>
    </source>
</evidence>
<name>A0ABT1ILP9_9PSEU</name>
<organism evidence="2 3">
    <name type="scientific">Actinokineospora diospyrosa</name>
    <dbReference type="NCBI Taxonomy" id="103728"/>
    <lineage>
        <taxon>Bacteria</taxon>
        <taxon>Bacillati</taxon>
        <taxon>Actinomycetota</taxon>
        <taxon>Actinomycetes</taxon>
        <taxon>Pseudonocardiales</taxon>
        <taxon>Pseudonocardiaceae</taxon>
        <taxon>Actinokineospora</taxon>
    </lineage>
</organism>
<keyword evidence="3" id="KW-1185">Reference proteome</keyword>
<dbReference type="PANTHER" id="PTHR40053">
    <property type="entry name" value="SPORULATION-CONTROL PROTEIN SPO0M"/>
    <property type="match status" value="1"/>
</dbReference>
<dbReference type="Proteomes" id="UP001205185">
    <property type="component" value="Unassembled WGS sequence"/>
</dbReference>
<dbReference type="PANTHER" id="PTHR40053:SF1">
    <property type="entry name" value="SPORULATION-CONTROL PROTEIN SPO0M"/>
    <property type="match status" value="1"/>
</dbReference>
<comment type="caution">
    <text evidence="2">The sequence shown here is derived from an EMBL/GenBank/DDBJ whole genome shotgun (WGS) entry which is preliminary data.</text>
</comment>
<evidence type="ECO:0000313" key="2">
    <source>
        <dbReference type="EMBL" id="MCP2273577.1"/>
    </source>
</evidence>
<reference evidence="2 3" key="1">
    <citation type="submission" date="2022-06" db="EMBL/GenBank/DDBJ databases">
        <title>Genomic Encyclopedia of Archaeal and Bacterial Type Strains, Phase II (KMG-II): from individual species to whole genera.</title>
        <authorList>
            <person name="Goeker M."/>
        </authorList>
    </citation>
    <scope>NUCLEOTIDE SEQUENCE [LARGE SCALE GENOMIC DNA]</scope>
    <source>
        <strain evidence="2 3">DSM 44255</strain>
    </source>
</reference>
<evidence type="ECO:0000256" key="1">
    <source>
        <dbReference type="SAM" id="MobiDB-lite"/>
    </source>
</evidence>
<dbReference type="Pfam" id="PF07070">
    <property type="entry name" value="Spo0M"/>
    <property type="match status" value="1"/>
</dbReference>
<dbReference type="EMBL" id="JAMTCO010000017">
    <property type="protein sequence ID" value="MCP2273577.1"/>
    <property type="molecule type" value="Genomic_DNA"/>
</dbReference>
<proteinExistence type="predicted"/>
<protein>
    <submittedName>
        <fullName evidence="2">Sporulation-control protein</fullName>
    </submittedName>
</protein>
<dbReference type="RefSeq" id="WP_253890772.1">
    <property type="nucleotide sequence ID" value="NZ_BAAAVB010000004.1"/>
</dbReference>
<sequence>MFKRMLSAFGVGGPSVDTVLDSPHVGPGQTIGGRVRIKGGSADVEIGQVVLALQTRVEVEHHGGEAVGTGELLRAVVAERVRVSANQDLDLPFRLAVPWEAPITAVGGSPLPGMNLGLRTELVIAGAPDKGDLDPVVVHPLPSQDRVLDAFGALGFRFAKADVEVGRLHGVPQQLPVYQEIEFYAPPQFSGRISQVELTFVATPTELHVVLEADRRGGVFGGGGDAFGRFSLTHQEAENTDWAAAIGQWLEQVSQRSTPNPAFGGGYPQQPGYGQPAYGQQGYGQQPYGQPGYGQQGHYGHDGHHQRRGPGMGAVVGGAAAGIVGGMILGDMLDGGLIDGDGGEDFAGEE</sequence>
<feature type="compositionally biased region" description="Low complexity" evidence="1">
    <location>
        <begin position="268"/>
        <end position="290"/>
    </location>
</feature>